<keyword evidence="2 3" id="KW-0040">ANK repeat</keyword>
<accession>A0AAN9Z1R0</accession>
<gene>
    <name evidence="6" type="ORF">R5R35_008000</name>
</gene>
<feature type="compositionally biased region" description="Polar residues" evidence="5">
    <location>
        <begin position="253"/>
        <end position="296"/>
    </location>
</feature>
<feature type="compositionally biased region" description="Polar residues" evidence="5">
    <location>
        <begin position="506"/>
        <end position="520"/>
    </location>
</feature>
<dbReference type="InterPro" id="IPR050776">
    <property type="entry name" value="Ank_Repeat/CDKN_Inhibitor"/>
</dbReference>
<feature type="compositionally biased region" description="Polar residues" evidence="5">
    <location>
        <begin position="311"/>
        <end position="334"/>
    </location>
</feature>
<keyword evidence="4" id="KW-0175">Coiled coil</keyword>
<dbReference type="PANTHER" id="PTHR24201">
    <property type="entry name" value="ANK_REP_REGION DOMAIN-CONTAINING PROTEIN"/>
    <property type="match status" value="1"/>
</dbReference>
<feature type="region of interest" description="Disordered" evidence="5">
    <location>
        <begin position="885"/>
        <end position="909"/>
    </location>
</feature>
<feature type="compositionally biased region" description="Low complexity" evidence="5">
    <location>
        <begin position="521"/>
        <end position="552"/>
    </location>
</feature>
<dbReference type="PROSITE" id="PS50088">
    <property type="entry name" value="ANK_REPEAT"/>
    <property type="match status" value="3"/>
</dbReference>
<feature type="compositionally biased region" description="Basic and acidic residues" evidence="5">
    <location>
        <begin position="899"/>
        <end position="909"/>
    </location>
</feature>
<evidence type="ECO:0000313" key="7">
    <source>
        <dbReference type="Proteomes" id="UP001378592"/>
    </source>
</evidence>
<feature type="compositionally biased region" description="Low complexity" evidence="5">
    <location>
        <begin position="356"/>
        <end position="377"/>
    </location>
</feature>
<dbReference type="PROSITE" id="PS50297">
    <property type="entry name" value="ANK_REP_REGION"/>
    <property type="match status" value="3"/>
</dbReference>
<dbReference type="Proteomes" id="UP001378592">
    <property type="component" value="Unassembled WGS sequence"/>
</dbReference>
<dbReference type="InterPro" id="IPR002110">
    <property type="entry name" value="Ankyrin_rpt"/>
</dbReference>
<feature type="compositionally biased region" description="Polar residues" evidence="5">
    <location>
        <begin position="345"/>
        <end position="355"/>
    </location>
</feature>
<dbReference type="EMBL" id="JAZDUA010000412">
    <property type="protein sequence ID" value="KAK7792923.1"/>
    <property type="molecule type" value="Genomic_DNA"/>
</dbReference>
<keyword evidence="1" id="KW-0677">Repeat</keyword>
<feature type="repeat" description="ANK" evidence="3">
    <location>
        <begin position="825"/>
        <end position="857"/>
    </location>
</feature>
<evidence type="ECO:0000313" key="6">
    <source>
        <dbReference type="EMBL" id="KAK7792923.1"/>
    </source>
</evidence>
<dbReference type="Gene3D" id="1.25.40.20">
    <property type="entry name" value="Ankyrin repeat-containing domain"/>
    <property type="match status" value="1"/>
</dbReference>
<feature type="repeat" description="ANK" evidence="3">
    <location>
        <begin position="792"/>
        <end position="824"/>
    </location>
</feature>
<feature type="region of interest" description="Disordered" evidence="5">
    <location>
        <begin position="506"/>
        <end position="579"/>
    </location>
</feature>
<feature type="coiled-coil region" evidence="4">
    <location>
        <begin position="44"/>
        <end position="99"/>
    </location>
</feature>
<evidence type="ECO:0000256" key="5">
    <source>
        <dbReference type="SAM" id="MobiDB-lite"/>
    </source>
</evidence>
<name>A0AAN9Z1R0_9ORTH</name>
<feature type="compositionally biased region" description="Low complexity" evidence="5">
    <location>
        <begin position="414"/>
        <end position="430"/>
    </location>
</feature>
<protein>
    <submittedName>
        <fullName evidence="6">Uncharacterized protein</fullName>
    </submittedName>
</protein>
<evidence type="ECO:0000256" key="2">
    <source>
        <dbReference type="ARBA" id="ARBA00023043"/>
    </source>
</evidence>
<evidence type="ECO:0000256" key="3">
    <source>
        <dbReference type="PROSITE-ProRule" id="PRU00023"/>
    </source>
</evidence>
<evidence type="ECO:0000256" key="4">
    <source>
        <dbReference type="SAM" id="Coils"/>
    </source>
</evidence>
<comment type="caution">
    <text evidence="6">The sequence shown here is derived from an EMBL/GenBank/DDBJ whole genome shotgun (WGS) entry which is preliminary data.</text>
</comment>
<feature type="compositionally biased region" description="Low complexity" evidence="5">
    <location>
        <begin position="203"/>
        <end position="252"/>
    </location>
</feature>
<feature type="compositionally biased region" description="Polar residues" evidence="5">
    <location>
        <begin position="134"/>
        <end position="144"/>
    </location>
</feature>
<feature type="compositionally biased region" description="Low complexity" evidence="5">
    <location>
        <begin position="463"/>
        <end position="472"/>
    </location>
</feature>
<feature type="region of interest" description="Disordered" evidence="5">
    <location>
        <begin position="128"/>
        <end position="377"/>
    </location>
</feature>
<dbReference type="Pfam" id="PF00023">
    <property type="entry name" value="Ank"/>
    <property type="match status" value="1"/>
</dbReference>
<feature type="region of interest" description="Disordered" evidence="5">
    <location>
        <begin position="412"/>
        <end position="472"/>
    </location>
</feature>
<dbReference type="Pfam" id="PF12796">
    <property type="entry name" value="Ank_2"/>
    <property type="match status" value="1"/>
</dbReference>
<organism evidence="6 7">
    <name type="scientific">Gryllus longicercus</name>
    <dbReference type="NCBI Taxonomy" id="2509291"/>
    <lineage>
        <taxon>Eukaryota</taxon>
        <taxon>Metazoa</taxon>
        <taxon>Ecdysozoa</taxon>
        <taxon>Arthropoda</taxon>
        <taxon>Hexapoda</taxon>
        <taxon>Insecta</taxon>
        <taxon>Pterygota</taxon>
        <taxon>Neoptera</taxon>
        <taxon>Polyneoptera</taxon>
        <taxon>Orthoptera</taxon>
        <taxon>Ensifera</taxon>
        <taxon>Gryllidea</taxon>
        <taxon>Grylloidea</taxon>
        <taxon>Gryllidae</taxon>
        <taxon>Gryllinae</taxon>
        <taxon>Gryllus</taxon>
    </lineage>
</organism>
<dbReference type="SUPFAM" id="SSF48403">
    <property type="entry name" value="Ankyrin repeat"/>
    <property type="match status" value="1"/>
</dbReference>
<dbReference type="PANTHER" id="PTHR24201:SF2">
    <property type="entry name" value="ANKYRIN REPEAT DOMAIN-CONTAINING PROTEIN 42"/>
    <property type="match status" value="1"/>
</dbReference>
<sequence>MGNEQSSGVAASEASAAEVAAEAAAAEAAARQLSEGARALGEWARPLAERVQRAQRRLDHLEATVAAMAVFGADADQALKRLDTRVAALEAAVERALAAMFPRVETLLAHLEFLALPLGGVAVRTPSTAAPGLPSQSSATTSRASPAKSFVSATPTPATTSASPLPGSSTADSSSRSTTPKTTAPATKKHPSPHKPSGSNHRTTSSGSKATLSSSKTASNSKPASPNPKSTPSTSKIVLICRSKSSSFRSSSGNLHANPSRSRANSLTGEPSRSETQVPANVLQNSPEENMPSSSFCIRRTTNTSEETSTQPDCSTSSKSVRSAMKTGSMSKTSIEGRKKKCSRPFSTILNPSCDPSSSTISTPFSESSTTSTSSTLLSSFPLTSSVAPIPSISQPMNSNSITSTGVPLISPAISTPTTSGESSSSPMISLDSHNLSSVPRNKKAHPPDSSGERRRKILTRPTSSSFDKYSSSTAFSTQISSTSVASIDNGTLPTNSSLVRTAISTDTVSPTPNPSSCGVTTSPSSTASTSDAGIGSDSSPNLSSGNSNSSSWEMVPFAKNSPGASDDSRVARSTEKSEVTKAVEADSVMAMGADVELSEAAVAETMEATEAVMSRGAIVELSEATRVAEEATGMVNVTKPGAVAATTAMAAELSEAARAAEAAEIPAAVDVEDLSGATRAVEAAMEGRASRAVDDSTTAGAGVGADASDAVAEGRVEPPEVENAAEVLLQAARDGDITRLEALLDEGRCEVNAPCGVSGGTVAHWAALRGRADLLRLLLRRGADVRRRDAARWTPLHAAAFGRSARCVELLVAAGAEVEGADRDGWTALHLAAVRGAAGATRALLAAGACASARDRDGRTPAQLAASQALRSILGGDAVADRAREGGGGGGDVADVCGARDARDARDI</sequence>
<feature type="compositionally biased region" description="Basic and acidic residues" evidence="5">
    <location>
        <begin position="567"/>
        <end position="579"/>
    </location>
</feature>
<feature type="repeat" description="ANK" evidence="3">
    <location>
        <begin position="759"/>
        <end position="791"/>
    </location>
</feature>
<proteinExistence type="predicted"/>
<evidence type="ECO:0000256" key="1">
    <source>
        <dbReference type="ARBA" id="ARBA00022737"/>
    </source>
</evidence>
<dbReference type="SMART" id="SM00248">
    <property type="entry name" value="ANK"/>
    <property type="match status" value="4"/>
</dbReference>
<feature type="compositionally biased region" description="Low complexity" evidence="5">
    <location>
        <begin position="299"/>
        <end position="310"/>
    </location>
</feature>
<keyword evidence="7" id="KW-1185">Reference proteome</keyword>
<dbReference type="InterPro" id="IPR036770">
    <property type="entry name" value="Ankyrin_rpt-contain_sf"/>
</dbReference>
<reference evidence="6 7" key="1">
    <citation type="submission" date="2024-03" db="EMBL/GenBank/DDBJ databases">
        <title>The genome assembly and annotation of the cricket Gryllus longicercus Weissman &amp; Gray.</title>
        <authorList>
            <person name="Szrajer S."/>
            <person name="Gray D."/>
            <person name="Ylla G."/>
        </authorList>
    </citation>
    <scope>NUCLEOTIDE SEQUENCE [LARGE SCALE GENOMIC DNA]</scope>
    <source>
        <strain evidence="6">DAG 2021-001</strain>
        <tissue evidence="6">Whole body minus gut</tissue>
    </source>
</reference>
<feature type="compositionally biased region" description="Low complexity" evidence="5">
    <location>
        <begin position="152"/>
        <end position="186"/>
    </location>
</feature>
<dbReference type="AlphaFoldDB" id="A0AAN9Z1R0"/>